<accession>A0AA96LJY1</accession>
<dbReference type="SUPFAM" id="SSF55811">
    <property type="entry name" value="Nudix"/>
    <property type="match status" value="1"/>
</dbReference>
<dbReference type="KEGG" id="paun:MJA45_07280"/>
<proteinExistence type="predicted"/>
<name>A0AA96LJY1_9BACL</name>
<dbReference type="Proteomes" id="UP001305702">
    <property type="component" value="Chromosome"/>
</dbReference>
<dbReference type="InterPro" id="IPR015797">
    <property type="entry name" value="NUDIX_hydrolase-like_dom_sf"/>
</dbReference>
<protein>
    <submittedName>
        <fullName evidence="2">NUDIX domain-containing protein</fullName>
    </submittedName>
</protein>
<dbReference type="PROSITE" id="PS51462">
    <property type="entry name" value="NUDIX"/>
    <property type="match status" value="1"/>
</dbReference>
<dbReference type="PANTHER" id="PTHR10885:SF0">
    <property type="entry name" value="ISOPENTENYL-DIPHOSPHATE DELTA-ISOMERASE"/>
    <property type="match status" value="1"/>
</dbReference>
<dbReference type="AlphaFoldDB" id="A0AA96LJY1"/>
<dbReference type="EMBL" id="CP130318">
    <property type="protein sequence ID" value="WNQ12827.1"/>
    <property type="molecule type" value="Genomic_DNA"/>
</dbReference>
<sequence length="213" mass="24338">MSVEWFDIYDEARRPIGKAPREEVHREGYWHQTFQCWILTREDGKQGEPCLLLQRRHPGKDTYPGLFDITAAGHLEAGEDVSDGIRELEEELGLAAAFGDLVPLGCLAEESFIRPGLTDREFCHVFLYACDQTMEAYRLQPEEVTGLIRVKLRELTELWEGTREKLTAPGVEAGPDGVLRSFSHELVRTDLVPHSDRYYRTVFEGVERFLSAP</sequence>
<evidence type="ECO:0000313" key="3">
    <source>
        <dbReference type="Proteomes" id="UP001305702"/>
    </source>
</evidence>
<evidence type="ECO:0000259" key="1">
    <source>
        <dbReference type="PROSITE" id="PS51462"/>
    </source>
</evidence>
<keyword evidence="3" id="KW-1185">Reference proteome</keyword>
<dbReference type="InterPro" id="IPR000086">
    <property type="entry name" value="NUDIX_hydrolase_dom"/>
</dbReference>
<dbReference type="CDD" id="cd04692">
    <property type="entry name" value="NUDIX_Hydrolase"/>
    <property type="match status" value="1"/>
</dbReference>
<dbReference type="Pfam" id="PF00293">
    <property type="entry name" value="NUDIX"/>
    <property type="match status" value="1"/>
</dbReference>
<evidence type="ECO:0000313" key="2">
    <source>
        <dbReference type="EMBL" id="WNQ12827.1"/>
    </source>
</evidence>
<organism evidence="2 3">
    <name type="scientific">Paenibacillus aurantius</name>
    <dbReference type="NCBI Taxonomy" id="2918900"/>
    <lineage>
        <taxon>Bacteria</taxon>
        <taxon>Bacillati</taxon>
        <taxon>Bacillota</taxon>
        <taxon>Bacilli</taxon>
        <taxon>Bacillales</taxon>
        <taxon>Paenibacillaceae</taxon>
        <taxon>Paenibacillus</taxon>
    </lineage>
</organism>
<reference evidence="2 3" key="1">
    <citation type="submission" date="2022-02" db="EMBL/GenBank/DDBJ databases">
        <title>Paenibacillus sp. MBLB1776 Whole Genome Shotgun Sequencing.</title>
        <authorList>
            <person name="Hwang C.Y."/>
            <person name="Cho E.-S."/>
            <person name="Seo M.-J."/>
        </authorList>
    </citation>
    <scope>NUCLEOTIDE SEQUENCE [LARGE SCALE GENOMIC DNA]</scope>
    <source>
        <strain evidence="2 3">MBLB1776</strain>
    </source>
</reference>
<dbReference type="GO" id="GO:0003824">
    <property type="term" value="F:catalytic activity"/>
    <property type="evidence" value="ECO:0007669"/>
    <property type="project" value="UniProtKB-ARBA"/>
</dbReference>
<gene>
    <name evidence="2" type="ORF">MJA45_07280</name>
</gene>
<dbReference type="RefSeq" id="WP_315606606.1">
    <property type="nucleotide sequence ID" value="NZ_CP130318.1"/>
</dbReference>
<dbReference type="PANTHER" id="PTHR10885">
    <property type="entry name" value="ISOPENTENYL-DIPHOSPHATE DELTA-ISOMERASE"/>
    <property type="match status" value="1"/>
</dbReference>
<dbReference type="Gene3D" id="3.90.79.10">
    <property type="entry name" value="Nucleoside Triphosphate Pyrophosphohydrolase"/>
    <property type="match status" value="1"/>
</dbReference>
<feature type="domain" description="Nudix hydrolase" evidence="1">
    <location>
        <begin position="29"/>
        <end position="173"/>
    </location>
</feature>